<name>A0A1Z5JLV9_FISSO</name>
<gene>
    <name evidence="10" type="ORF">FisN_12Lh304</name>
</gene>
<dbReference type="InterPro" id="IPR021757">
    <property type="entry name" value="Ribosomal_mL46_N"/>
</dbReference>
<evidence type="ECO:0000256" key="5">
    <source>
        <dbReference type="ARBA" id="ARBA00023128"/>
    </source>
</evidence>
<evidence type="ECO:0000259" key="9">
    <source>
        <dbReference type="Pfam" id="PF11788"/>
    </source>
</evidence>
<comment type="similarity">
    <text evidence="2">Belongs to the mitochondrion-specific ribosomal protein mL46 family.</text>
</comment>
<comment type="subcellular location">
    <subcellularLocation>
        <location evidence="1">Mitochondrion</location>
    </subcellularLocation>
</comment>
<dbReference type="CDD" id="cd04661">
    <property type="entry name" value="NUDIX_MRP_L46"/>
    <property type="match status" value="1"/>
</dbReference>
<comment type="caution">
    <text evidence="10">The sequence shown here is derived from an EMBL/GenBank/DDBJ whole genome shotgun (WGS) entry which is preliminary data.</text>
</comment>
<dbReference type="AlphaFoldDB" id="A0A1Z5JLV9"/>
<dbReference type="InterPro" id="IPR040008">
    <property type="entry name" value="Ribosomal_mL46"/>
</dbReference>
<evidence type="ECO:0000256" key="1">
    <source>
        <dbReference type="ARBA" id="ARBA00004173"/>
    </source>
</evidence>
<evidence type="ECO:0000256" key="2">
    <source>
        <dbReference type="ARBA" id="ARBA00009070"/>
    </source>
</evidence>
<evidence type="ECO:0000256" key="8">
    <source>
        <dbReference type="SAM" id="MobiDB-lite"/>
    </source>
</evidence>
<evidence type="ECO:0000313" key="11">
    <source>
        <dbReference type="Proteomes" id="UP000198406"/>
    </source>
</evidence>
<keyword evidence="3" id="KW-0809">Transit peptide</keyword>
<dbReference type="GO" id="GO:0005762">
    <property type="term" value="C:mitochondrial large ribosomal subunit"/>
    <property type="evidence" value="ECO:0007669"/>
    <property type="project" value="TreeGrafter"/>
</dbReference>
<evidence type="ECO:0000256" key="3">
    <source>
        <dbReference type="ARBA" id="ARBA00022946"/>
    </source>
</evidence>
<feature type="domain" description="Large ribosomal subunit protein mL46 N-terminal" evidence="9">
    <location>
        <begin position="98"/>
        <end position="132"/>
    </location>
</feature>
<evidence type="ECO:0000256" key="4">
    <source>
        <dbReference type="ARBA" id="ARBA00022980"/>
    </source>
</evidence>
<organism evidence="10 11">
    <name type="scientific">Fistulifera solaris</name>
    <name type="common">Oleaginous diatom</name>
    <dbReference type="NCBI Taxonomy" id="1519565"/>
    <lineage>
        <taxon>Eukaryota</taxon>
        <taxon>Sar</taxon>
        <taxon>Stramenopiles</taxon>
        <taxon>Ochrophyta</taxon>
        <taxon>Bacillariophyta</taxon>
        <taxon>Bacillariophyceae</taxon>
        <taxon>Bacillariophycidae</taxon>
        <taxon>Naviculales</taxon>
        <taxon>Naviculaceae</taxon>
        <taxon>Fistulifera</taxon>
    </lineage>
</organism>
<dbReference type="EMBL" id="BDSP01000087">
    <property type="protein sequence ID" value="GAX15000.1"/>
    <property type="molecule type" value="Genomic_DNA"/>
</dbReference>
<protein>
    <recommendedName>
        <fullName evidence="7">Large ribosomal subunit protein mL46</fullName>
    </recommendedName>
</protein>
<evidence type="ECO:0000256" key="6">
    <source>
        <dbReference type="ARBA" id="ARBA00023274"/>
    </source>
</evidence>
<proteinExistence type="inferred from homology"/>
<dbReference type="InterPro" id="IPR033650">
    <property type="entry name" value="Ribosomal_mL46_NUDIX"/>
</dbReference>
<evidence type="ECO:0000313" key="10">
    <source>
        <dbReference type="EMBL" id="GAX15000.1"/>
    </source>
</evidence>
<dbReference type="PANTHER" id="PTHR13124">
    <property type="entry name" value="39S RIBOSOMAL PROTEIN L46, MITOCHONDRIAL PRECURSOR-RELATED"/>
    <property type="match status" value="1"/>
</dbReference>
<keyword evidence="11" id="KW-1185">Reference proteome</keyword>
<keyword evidence="4" id="KW-0689">Ribosomal protein</keyword>
<accession>A0A1Z5JLV9</accession>
<dbReference type="GO" id="GO:0003735">
    <property type="term" value="F:structural constituent of ribosome"/>
    <property type="evidence" value="ECO:0007669"/>
    <property type="project" value="InterPro"/>
</dbReference>
<dbReference type="PANTHER" id="PTHR13124:SF12">
    <property type="entry name" value="LARGE RIBOSOMAL SUBUNIT PROTEIN ML46"/>
    <property type="match status" value="1"/>
</dbReference>
<evidence type="ECO:0000256" key="7">
    <source>
        <dbReference type="ARBA" id="ARBA00035190"/>
    </source>
</evidence>
<sequence length="316" mass="36770">MRSVIAAASRHANLAQRKMLVRNFAAADAPRWVEQKKAQKQRRTELYEQTQQRKEQVKARRVSKPRGEKRNEFRSWFIQKKVNDEYMERKARQAGLGWKIHVAVIVERLNVVLPDQEEWEMEFEDLQNQLQQFGKDYPKGLFPSAAEHSAQETHLTRNDDILEYLEKVKGFTPAPRITEADKSGDVRTTGRKLKTSIYLTVQEDSTWKFPTVALKDDEMLLDAAKRAIPEAVGEELEFWCPSNCPVAVEMMAFPTEQQQKEQQYGSKTFFIKVQFDEGKVKTGTQKVTDFAWLDRSEIVERVEKQNGDGAFYKYLL</sequence>
<feature type="region of interest" description="Disordered" evidence="8">
    <location>
        <begin position="38"/>
        <end position="66"/>
    </location>
</feature>
<dbReference type="OrthoDB" id="414075at2759"/>
<dbReference type="Proteomes" id="UP000198406">
    <property type="component" value="Unassembled WGS sequence"/>
</dbReference>
<keyword evidence="5" id="KW-0496">Mitochondrion</keyword>
<dbReference type="Pfam" id="PF11788">
    <property type="entry name" value="MRP-L46"/>
    <property type="match status" value="1"/>
</dbReference>
<dbReference type="Gene3D" id="3.90.79.10">
    <property type="entry name" value="Nucleoside Triphosphate Pyrophosphohydrolase"/>
    <property type="match status" value="1"/>
</dbReference>
<feature type="compositionally biased region" description="Basic and acidic residues" evidence="8">
    <location>
        <begin position="38"/>
        <end position="58"/>
    </location>
</feature>
<dbReference type="InParanoid" id="A0A1Z5JLV9"/>
<keyword evidence="6" id="KW-0687">Ribonucleoprotein</keyword>
<reference evidence="10 11" key="1">
    <citation type="journal article" date="2015" name="Plant Cell">
        <title>Oil accumulation by the oleaginous diatom Fistulifera solaris as revealed by the genome and transcriptome.</title>
        <authorList>
            <person name="Tanaka T."/>
            <person name="Maeda Y."/>
            <person name="Veluchamy A."/>
            <person name="Tanaka M."/>
            <person name="Abida H."/>
            <person name="Marechal E."/>
            <person name="Bowler C."/>
            <person name="Muto M."/>
            <person name="Sunaga Y."/>
            <person name="Tanaka M."/>
            <person name="Yoshino T."/>
            <person name="Taniguchi T."/>
            <person name="Fukuda Y."/>
            <person name="Nemoto M."/>
            <person name="Matsumoto M."/>
            <person name="Wong P.S."/>
            <person name="Aburatani S."/>
            <person name="Fujibuchi W."/>
        </authorList>
    </citation>
    <scope>NUCLEOTIDE SEQUENCE [LARGE SCALE GENOMIC DNA]</scope>
    <source>
        <strain evidence="10 11">JPCC DA0580</strain>
    </source>
</reference>